<reference evidence="1 2" key="1">
    <citation type="submission" date="2016-11" db="EMBL/GenBank/DDBJ databases">
        <title>The macronuclear genome of Stentor coeruleus: a giant cell with tiny introns.</title>
        <authorList>
            <person name="Slabodnick M."/>
            <person name="Ruby J.G."/>
            <person name="Reiff S.B."/>
            <person name="Swart E.C."/>
            <person name="Gosai S."/>
            <person name="Prabakaran S."/>
            <person name="Witkowska E."/>
            <person name="Larue G.E."/>
            <person name="Fisher S."/>
            <person name="Freeman R.M."/>
            <person name="Gunawardena J."/>
            <person name="Chu W."/>
            <person name="Stover N.A."/>
            <person name="Gregory B.D."/>
            <person name="Nowacki M."/>
            <person name="Derisi J."/>
            <person name="Roy S.W."/>
            <person name="Marshall W.F."/>
            <person name="Sood P."/>
        </authorList>
    </citation>
    <scope>NUCLEOTIDE SEQUENCE [LARGE SCALE GENOMIC DNA]</scope>
    <source>
        <strain evidence="1">WM001</strain>
    </source>
</reference>
<evidence type="ECO:0000313" key="1">
    <source>
        <dbReference type="EMBL" id="OMJ91383.1"/>
    </source>
</evidence>
<comment type="caution">
    <text evidence="1">The sequence shown here is derived from an EMBL/GenBank/DDBJ whole genome shotgun (WGS) entry which is preliminary data.</text>
</comment>
<evidence type="ECO:0000313" key="2">
    <source>
        <dbReference type="Proteomes" id="UP000187209"/>
    </source>
</evidence>
<dbReference type="Proteomes" id="UP000187209">
    <property type="component" value="Unassembled WGS sequence"/>
</dbReference>
<protein>
    <submittedName>
        <fullName evidence="1">Uncharacterized protein</fullName>
    </submittedName>
</protein>
<accession>A0A1R2CQX5</accession>
<organism evidence="1 2">
    <name type="scientific">Stentor coeruleus</name>
    <dbReference type="NCBI Taxonomy" id="5963"/>
    <lineage>
        <taxon>Eukaryota</taxon>
        <taxon>Sar</taxon>
        <taxon>Alveolata</taxon>
        <taxon>Ciliophora</taxon>
        <taxon>Postciliodesmatophora</taxon>
        <taxon>Heterotrichea</taxon>
        <taxon>Heterotrichida</taxon>
        <taxon>Stentoridae</taxon>
        <taxon>Stentor</taxon>
    </lineage>
</organism>
<sequence>MKIKVGKLFEIGASSVIILVSSFCTAKYVEWRMENVIINGTIKAMESEDTKRIFRDFSEIVIGEILDTMGDEFVEKAYTRIQDDPEFPKITRDYLLDMIRLPSLKVHIENSLIKGIKIGAKELVENQKKSKQKARLSN</sequence>
<proteinExistence type="predicted"/>
<name>A0A1R2CQX5_9CILI</name>
<dbReference type="EMBL" id="MPUH01000082">
    <property type="protein sequence ID" value="OMJ91383.1"/>
    <property type="molecule type" value="Genomic_DNA"/>
</dbReference>
<gene>
    <name evidence="1" type="ORF">SteCoe_6063</name>
</gene>
<keyword evidence="2" id="KW-1185">Reference proteome</keyword>
<dbReference type="AlphaFoldDB" id="A0A1R2CQX5"/>